<feature type="compositionally biased region" description="Low complexity" evidence="1">
    <location>
        <begin position="658"/>
        <end position="667"/>
    </location>
</feature>
<feature type="compositionally biased region" description="Low complexity" evidence="1">
    <location>
        <begin position="436"/>
        <end position="450"/>
    </location>
</feature>
<feature type="region of interest" description="Disordered" evidence="1">
    <location>
        <begin position="405"/>
        <end position="514"/>
    </location>
</feature>
<accession>A0AAN6GS85</accession>
<dbReference type="AlphaFoldDB" id="A0AAN6GS85"/>
<feature type="compositionally biased region" description="Polar residues" evidence="1">
    <location>
        <begin position="155"/>
        <end position="164"/>
    </location>
</feature>
<dbReference type="EMBL" id="JAPDMZ010000034">
    <property type="protein sequence ID" value="KAK0554709.1"/>
    <property type="molecule type" value="Genomic_DNA"/>
</dbReference>
<feature type="region of interest" description="Disordered" evidence="1">
    <location>
        <begin position="142"/>
        <end position="176"/>
    </location>
</feature>
<dbReference type="Proteomes" id="UP001176517">
    <property type="component" value="Unassembled WGS sequence"/>
</dbReference>
<feature type="region of interest" description="Disordered" evidence="1">
    <location>
        <begin position="567"/>
        <end position="617"/>
    </location>
</feature>
<gene>
    <name evidence="2" type="ORF">OC846_001959</name>
</gene>
<keyword evidence="3" id="KW-1185">Reference proteome</keyword>
<feature type="compositionally biased region" description="Low complexity" evidence="1">
    <location>
        <begin position="466"/>
        <end position="482"/>
    </location>
</feature>
<feature type="region of interest" description="Disordered" evidence="1">
    <location>
        <begin position="692"/>
        <end position="744"/>
    </location>
</feature>
<sequence length="744" mass="78187">MVPISAMRKSSSATLLPGPSQPSQLWARRMGAKAEALRVENVSDCNNKTTPLAVLSTQRPSPLSVPATATSSVDYLLSPAPPLSAHSIAFSHSAPSCELKPLTPLGTRNLMPYSLVPDIWTPSEKDFLNSPLSGVATPAYERRGSASEMWAPTEVSLSPTSSRSADLAQPSMPTADSDNMSVAIQVAMQIIGQDGGYDSDDEDYRRQALHWLASTNSKDGKLEALSGNGIDESGHNLDGAACTGEGSDATGEGQPKRKGRARMSQEKRRRLARRKEREALMLLGLPPLPASAPAQSTTFRLPPLITNTLASVASSNLPPGERAAAVEAAKVLIASTGLLQAEPRTGPLKSGARGAGTDTLDRRQGSAPNLRTIDSLNYFKGLSHSARLPSAESIDFDFARLQMDDKLPRGPRGFRTNSAASTMSHTTQLSSCSGMPSLSRGASVSSSPASTPLQTPEMLVHPLPPTSVSLSSASDDGSQSSPHKAFGPSFHQDTHTQWSPFNNSPLPINQKMGSAVPSLPVPNVRVLPPTPYSKVLQQSKSNGHVEVPRQASASIALGARPLRSSTTTSAGFALGPKRDDITSLQPQPWTSNPISRKRSATSNSSIDAGRPPFPVYPGQSNPWGADDLSMSRIEAQWGWAPPASKATETSSLIKNGNSSRPSVSSSFSPFHSTHFSAAAAANSAQAANSAMMTTSASSEARHPSKIGLGMSGTASPPLFASDRFQRGSSSTALGLQLNMGGPLD</sequence>
<reference evidence="2" key="1">
    <citation type="journal article" date="2023" name="PhytoFront">
        <title>Draft Genome Resources of Seven Strains of Tilletia horrida, Causal Agent of Kernel Smut of Rice.</title>
        <authorList>
            <person name="Khanal S."/>
            <person name="Antony Babu S."/>
            <person name="Zhou X.G."/>
        </authorList>
    </citation>
    <scope>NUCLEOTIDE SEQUENCE</scope>
    <source>
        <strain evidence="2">TX6</strain>
    </source>
</reference>
<protein>
    <submittedName>
        <fullName evidence="2">Uncharacterized protein</fullName>
    </submittedName>
</protein>
<feature type="region of interest" description="Disordered" evidence="1">
    <location>
        <begin position="648"/>
        <end position="667"/>
    </location>
</feature>
<feature type="region of interest" description="Disordered" evidence="1">
    <location>
        <begin position="220"/>
        <end position="271"/>
    </location>
</feature>
<comment type="caution">
    <text evidence="2">The sequence shown here is derived from an EMBL/GenBank/DDBJ whole genome shotgun (WGS) entry which is preliminary data.</text>
</comment>
<feature type="region of interest" description="Disordered" evidence="1">
    <location>
        <begin position="1"/>
        <end position="24"/>
    </location>
</feature>
<feature type="compositionally biased region" description="Polar residues" evidence="1">
    <location>
        <begin position="648"/>
        <end position="657"/>
    </location>
</feature>
<feature type="compositionally biased region" description="Polar residues" evidence="1">
    <location>
        <begin position="582"/>
        <end position="606"/>
    </location>
</feature>
<evidence type="ECO:0000313" key="3">
    <source>
        <dbReference type="Proteomes" id="UP001176517"/>
    </source>
</evidence>
<evidence type="ECO:0000256" key="1">
    <source>
        <dbReference type="SAM" id="MobiDB-lite"/>
    </source>
</evidence>
<evidence type="ECO:0000313" key="2">
    <source>
        <dbReference type="EMBL" id="KAK0554709.1"/>
    </source>
</evidence>
<organism evidence="2 3">
    <name type="scientific">Tilletia horrida</name>
    <dbReference type="NCBI Taxonomy" id="155126"/>
    <lineage>
        <taxon>Eukaryota</taxon>
        <taxon>Fungi</taxon>
        <taxon>Dikarya</taxon>
        <taxon>Basidiomycota</taxon>
        <taxon>Ustilaginomycotina</taxon>
        <taxon>Exobasidiomycetes</taxon>
        <taxon>Tilletiales</taxon>
        <taxon>Tilletiaceae</taxon>
        <taxon>Tilletia</taxon>
    </lineage>
</organism>
<feature type="region of interest" description="Disordered" evidence="1">
    <location>
        <begin position="343"/>
        <end position="367"/>
    </location>
</feature>
<feature type="compositionally biased region" description="Polar residues" evidence="1">
    <location>
        <begin position="415"/>
        <end position="434"/>
    </location>
</feature>
<feature type="compositionally biased region" description="Polar residues" evidence="1">
    <location>
        <begin position="495"/>
        <end position="507"/>
    </location>
</feature>
<name>A0AAN6GS85_9BASI</name>
<feature type="compositionally biased region" description="Basic residues" evidence="1">
    <location>
        <begin position="256"/>
        <end position="271"/>
    </location>
</feature>
<proteinExistence type="predicted"/>